<dbReference type="VEuPathDB" id="AmoebaDB:EIN_398030"/>
<proteinExistence type="predicted"/>
<reference evidence="1 2" key="1">
    <citation type="submission" date="2012-10" db="EMBL/GenBank/DDBJ databases">
        <authorList>
            <person name="Zafar N."/>
            <person name="Inman J."/>
            <person name="Hall N."/>
            <person name="Lorenzi H."/>
            <person name="Caler E."/>
        </authorList>
    </citation>
    <scope>NUCLEOTIDE SEQUENCE [LARGE SCALE GENOMIC DNA]</scope>
    <source>
        <strain evidence="1 2">IP1</strain>
    </source>
</reference>
<dbReference type="RefSeq" id="XP_004258644.1">
    <property type="nucleotide sequence ID" value="XM_004258596.1"/>
</dbReference>
<dbReference type="OrthoDB" id="28360at2759"/>
<keyword evidence="2" id="KW-1185">Reference proteome</keyword>
<dbReference type="Proteomes" id="UP000014680">
    <property type="component" value="Unassembled WGS sequence"/>
</dbReference>
<organism evidence="1 2">
    <name type="scientific">Entamoeba invadens IP1</name>
    <dbReference type="NCBI Taxonomy" id="370355"/>
    <lineage>
        <taxon>Eukaryota</taxon>
        <taxon>Amoebozoa</taxon>
        <taxon>Evosea</taxon>
        <taxon>Archamoebae</taxon>
        <taxon>Mastigamoebida</taxon>
        <taxon>Entamoebidae</taxon>
        <taxon>Entamoeba</taxon>
    </lineage>
</organism>
<dbReference type="GeneID" id="14890917"/>
<name>A0A0A1U9Y6_ENTIV</name>
<accession>A0A0A1U9Y6</accession>
<evidence type="ECO:0000313" key="2">
    <source>
        <dbReference type="Proteomes" id="UP000014680"/>
    </source>
</evidence>
<dbReference type="AlphaFoldDB" id="A0A0A1U9Y6"/>
<dbReference type="KEGG" id="eiv:EIN_398030"/>
<dbReference type="OMA" id="IGWLENE"/>
<protein>
    <submittedName>
        <fullName evidence="1">Uncharacterized protein</fullName>
    </submittedName>
</protein>
<gene>
    <name evidence="1" type="ORF">EIN_398030</name>
</gene>
<sequence>MNINIEKAQKTLGSILDQFQKGKTDVRSVQEKFKDECDKEHLNTNEITIVLARRLHQFLTYYTKQPHRKTPFYYSCMDLLTRIFVGMDNSSQVILRMLLMEGTTSRYKKSLVKILSKYPLDKLQNACQVLVEMSYSRSSKLQKASLQILLQILPKRNYTEFLTSTSEKIVKVLSTPEILKKADFDTIIHLLRKSTLSQTLFDEVQNRFNGLKSDELRKLFHLVGGSYKDSDTRQTALFVLGLINNVPQILFETLDRFCDAPLISVISHIILLHPTHSPNEFCDCLYIDQNSSPSQFYAAARVFQNGLSISMNLSDSQILSKLSEKTAAIPVVDFLCFAPTMVHTLKDEFFTALQTLLRIPCPLYHGFSQTTLVVRCIARYFSKEACLLVADFLSDVFPSLSFGGEFPSQTVGVSADHAVRYSTNPHFEAIQKMSQIDLALVATDTLFSLLNFGSDIEMPLAKNIEESYLVPALAAKESLELSLSILVSYFPEDALRLFPLIVNKFWGDKSVHIHIALICALVELGAMLPIDSIDTALAKTHLPHGPKKWRSRANNFISSILGIEFDLDILSSISDIFVSELEKPHVTQRMASVIICGIILWMKEDVLSNPKALGLVFALVSTRYRQYEGDLIRVCISRPDIVEEAILIALKVVSMRNEKSSLRSIIQLLFQRKWIDGKRIFVGILGEVWNGERGLSELLKVLRDVTNWGKEWEVLRGICAVVLSYGKLAGEAELMRIGWLENEEQTRSNDVSKLTKDQFSKIYSHLSFEDSE</sequence>
<evidence type="ECO:0000313" key="1">
    <source>
        <dbReference type="EMBL" id="ELP91873.1"/>
    </source>
</evidence>
<dbReference type="EMBL" id="KB206411">
    <property type="protein sequence ID" value="ELP91873.1"/>
    <property type="molecule type" value="Genomic_DNA"/>
</dbReference>